<dbReference type="OrthoDB" id="4159781at2759"/>
<keyword evidence="2" id="KW-1185">Reference proteome</keyword>
<protein>
    <submittedName>
        <fullName evidence="1">Uncharacterized protein</fullName>
    </submittedName>
</protein>
<proteinExistence type="predicted"/>
<organism evidence="1 2">
    <name type="scientific">Passalora fulva</name>
    <name type="common">Tomato leaf mold</name>
    <name type="synonym">Cladosporium fulvum</name>
    <dbReference type="NCBI Taxonomy" id="5499"/>
    <lineage>
        <taxon>Eukaryota</taxon>
        <taxon>Fungi</taxon>
        <taxon>Dikarya</taxon>
        <taxon>Ascomycota</taxon>
        <taxon>Pezizomycotina</taxon>
        <taxon>Dothideomycetes</taxon>
        <taxon>Dothideomycetidae</taxon>
        <taxon>Mycosphaerellales</taxon>
        <taxon>Mycosphaerellaceae</taxon>
        <taxon>Fulvia</taxon>
    </lineage>
</organism>
<dbReference type="KEGG" id="ffu:CLAFUR5_07499"/>
<accession>A0A9Q8PBQ5</accession>
<reference evidence="1" key="1">
    <citation type="submission" date="2021-12" db="EMBL/GenBank/DDBJ databases">
        <authorList>
            <person name="Zaccaron A."/>
            <person name="Stergiopoulos I."/>
        </authorList>
    </citation>
    <scope>NUCLEOTIDE SEQUENCE</scope>
    <source>
        <strain evidence="1">Race5_Kim</strain>
    </source>
</reference>
<sequence>MNQHELAHGETSTAPGGRLEFIIIQTPDDTTKDTFRRQVRSHVTRVQHQRTRLSAITGVDHTKSEVHSDKHRIRRKKTDGQAKFRANRVEKITQAVKRPTPTGQDAVHTPPRASTDLLQVTKNTSPATAKAITDELARRAGTSVGDLRHGASGISALAVHETPGEIVTTPAVDSEQPALPGSPAAVNFSQGVMAARTFLFHDQDNVVGIVLKHLRFDLSSVLATYKVIVQMQSQDFERNQPDMPAMNPGSTWLRFWEYIWTDPAIMIGAVLLTVTFRLQMWEKPPDHPHWYHLLHLRGFFIRTIDAAFRDPVRCTCDQMLVAVALASAFEVKYNQNMDQGYHTHMRGLVKMVRMRGGLAQIATTDPFLERFLLWHVANTSALPRGQNVYYQQLSRTTAVIHPKADSHMFQMKELVVRAVQ</sequence>
<reference evidence="1" key="2">
    <citation type="journal article" date="2022" name="Microb. Genom.">
        <title>A chromosome-scale genome assembly of the tomato pathogen Cladosporium fulvum reveals a compartmentalized genome architecture and the presence of a dispensable chromosome.</title>
        <authorList>
            <person name="Zaccaron A.Z."/>
            <person name="Chen L.H."/>
            <person name="Samaras A."/>
            <person name="Stergiopoulos I."/>
        </authorList>
    </citation>
    <scope>NUCLEOTIDE SEQUENCE</scope>
    <source>
        <strain evidence="1">Race5_Kim</strain>
    </source>
</reference>
<evidence type="ECO:0000313" key="1">
    <source>
        <dbReference type="EMBL" id="UJO19501.1"/>
    </source>
</evidence>
<gene>
    <name evidence="1" type="ORF">CLAFUR5_07499</name>
</gene>
<dbReference type="AlphaFoldDB" id="A0A9Q8PBQ5"/>
<dbReference type="GeneID" id="71987377"/>
<dbReference type="PANTHER" id="PTHR37540">
    <property type="entry name" value="TRANSCRIPTION FACTOR (ACR-2), PUTATIVE-RELATED-RELATED"/>
    <property type="match status" value="1"/>
</dbReference>
<name>A0A9Q8PBQ5_PASFU</name>
<dbReference type="Proteomes" id="UP000756132">
    <property type="component" value="Chromosome 6"/>
</dbReference>
<evidence type="ECO:0000313" key="2">
    <source>
        <dbReference type="Proteomes" id="UP000756132"/>
    </source>
</evidence>
<dbReference type="EMBL" id="CP090168">
    <property type="protein sequence ID" value="UJO19501.1"/>
    <property type="molecule type" value="Genomic_DNA"/>
</dbReference>
<dbReference type="PANTHER" id="PTHR37540:SF5">
    <property type="entry name" value="TRANSCRIPTION FACTOR DOMAIN-CONTAINING PROTEIN"/>
    <property type="match status" value="1"/>
</dbReference>
<dbReference type="RefSeq" id="XP_047763867.1">
    <property type="nucleotide sequence ID" value="XM_047906647.1"/>
</dbReference>